<gene>
    <name evidence="2" type="ORF">GMARGA_LOCUS5219</name>
</gene>
<feature type="compositionally biased region" description="Polar residues" evidence="1">
    <location>
        <begin position="130"/>
        <end position="140"/>
    </location>
</feature>
<sequence length="199" mass="23040">MEFLLEVKDLFKQVFQASSQIDAAHNQFVLKKDKIIAQWLGVNNPKIITTIRVSLQRYDYFNYKQSKEETLLKGLLYKQNKDNNIQTNTKKLLLETLECGTTDYGMEKIQNKLIQESLSKEITRRARIEFSTSSPSANQTNKRKTHDSGSPVNSATVNNTKKKMKTNMPDIFGSIWALANSREFLIRKPQNDLDYHFTL</sequence>
<feature type="compositionally biased region" description="Polar residues" evidence="1">
    <location>
        <begin position="148"/>
        <end position="157"/>
    </location>
</feature>
<dbReference type="EMBL" id="CAJVQB010002183">
    <property type="protein sequence ID" value="CAG8565366.1"/>
    <property type="molecule type" value="Genomic_DNA"/>
</dbReference>
<protein>
    <submittedName>
        <fullName evidence="2">29856_t:CDS:1</fullName>
    </submittedName>
</protein>
<reference evidence="2 3" key="1">
    <citation type="submission" date="2021-06" db="EMBL/GenBank/DDBJ databases">
        <authorList>
            <person name="Kallberg Y."/>
            <person name="Tangrot J."/>
            <person name="Rosling A."/>
        </authorList>
    </citation>
    <scope>NUCLEOTIDE SEQUENCE [LARGE SCALE GENOMIC DNA]</scope>
    <source>
        <strain evidence="2 3">120-4 pot B 10/14</strain>
    </source>
</reference>
<accession>A0ABN7UCX5</accession>
<evidence type="ECO:0000313" key="2">
    <source>
        <dbReference type="EMBL" id="CAG8565366.1"/>
    </source>
</evidence>
<dbReference type="Proteomes" id="UP000789901">
    <property type="component" value="Unassembled WGS sequence"/>
</dbReference>
<organism evidence="2 3">
    <name type="scientific">Gigaspora margarita</name>
    <dbReference type="NCBI Taxonomy" id="4874"/>
    <lineage>
        <taxon>Eukaryota</taxon>
        <taxon>Fungi</taxon>
        <taxon>Fungi incertae sedis</taxon>
        <taxon>Mucoromycota</taxon>
        <taxon>Glomeromycotina</taxon>
        <taxon>Glomeromycetes</taxon>
        <taxon>Diversisporales</taxon>
        <taxon>Gigasporaceae</taxon>
        <taxon>Gigaspora</taxon>
    </lineage>
</organism>
<evidence type="ECO:0000256" key="1">
    <source>
        <dbReference type="SAM" id="MobiDB-lite"/>
    </source>
</evidence>
<proteinExistence type="predicted"/>
<comment type="caution">
    <text evidence="2">The sequence shown here is derived from an EMBL/GenBank/DDBJ whole genome shotgun (WGS) entry which is preliminary data.</text>
</comment>
<keyword evidence="3" id="KW-1185">Reference proteome</keyword>
<name>A0ABN7UCX5_GIGMA</name>
<feature type="region of interest" description="Disordered" evidence="1">
    <location>
        <begin position="129"/>
        <end position="164"/>
    </location>
</feature>
<evidence type="ECO:0000313" key="3">
    <source>
        <dbReference type="Proteomes" id="UP000789901"/>
    </source>
</evidence>